<keyword evidence="1" id="KW-0732">Signal</keyword>
<dbReference type="SUPFAM" id="SSF51182">
    <property type="entry name" value="RmlC-like cupins"/>
    <property type="match status" value="1"/>
</dbReference>
<evidence type="ECO:0000313" key="3">
    <source>
        <dbReference type="EMBL" id="SHN81780.1"/>
    </source>
</evidence>
<reference evidence="4" key="1">
    <citation type="submission" date="2016-11" db="EMBL/GenBank/DDBJ databases">
        <authorList>
            <person name="Varghese N."/>
            <person name="Submissions S."/>
        </authorList>
    </citation>
    <scope>NUCLEOTIDE SEQUENCE [LARGE SCALE GENOMIC DNA]</scope>
    <source>
        <strain evidence="4">GAS401</strain>
    </source>
</reference>
<dbReference type="PANTHER" id="PTHR38599:SF1">
    <property type="entry name" value="CUPIN DOMAIN PROTEIN (AFU_ORTHOLOGUE AFUA_3G13620)"/>
    <property type="match status" value="1"/>
</dbReference>
<evidence type="ECO:0000259" key="2">
    <source>
        <dbReference type="Pfam" id="PF07883"/>
    </source>
</evidence>
<dbReference type="Proteomes" id="UP000184096">
    <property type="component" value="Chromosome I"/>
</dbReference>
<dbReference type="Gene3D" id="2.60.120.10">
    <property type="entry name" value="Jelly Rolls"/>
    <property type="match status" value="1"/>
</dbReference>
<accession>A0A1M7UFT8</accession>
<feature type="chain" id="PRO_5013133740" evidence="1">
    <location>
        <begin position="29"/>
        <end position="142"/>
    </location>
</feature>
<evidence type="ECO:0000313" key="4">
    <source>
        <dbReference type="Proteomes" id="UP000184096"/>
    </source>
</evidence>
<gene>
    <name evidence="3" type="ORF">SAMN05444170_4903</name>
</gene>
<proteinExistence type="predicted"/>
<dbReference type="AlphaFoldDB" id="A0A1M7UFT8"/>
<feature type="signal peptide" evidence="1">
    <location>
        <begin position="1"/>
        <end position="28"/>
    </location>
</feature>
<dbReference type="PANTHER" id="PTHR38599">
    <property type="entry name" value="CUPIN DOMAIN PROTEIN (AFU_ORTHOLOGUE AFUA_3G13620)"/>
    <property type="match status" value="1"/>
</dbReference>
<protein>
    <submittedName>
        <fullName evidence="3">Cupin domain protein</fullName>
    </submittedName>
</protein>
<feature type="domain" description="Cupin type-2" evidence="2">
    <location>
        <begin position="62"/>
        <end position="129"/>
    </location>
</feature>
<dbReference type="InterPro" id="IPR014710">
    <property type="entry name" value="RmlC-like_jellyroll"/>
</dbReference>
<dbReference type="InterPro" id="IPR011051">
    <property type="entry name" value="RmlC_Cupin_sf"/>
</dbReference>
<name>A0A1M7UFT8_9BRAD</name>
<evidence type="ECO:0000256" key="1">
    <source>
        <dbReference type="SAM" id="SignalP"/>
    </source>
</evidence>
<dbReference type="OrthoDB" id="9793521at2"/>
<dbReference type="RefSeq" id="WP_072821730.1">
    <property type="nucleotide sequence ID" value="NZ_LT670849.1"/>
</dbReference>
<organism evidence="3 4">
    <name type="scientific">Bradyrhizobium erythrophlei</name>
    <dbReference type="NCBI Taxonomy" id="1437360"/>
    <lineage>
        <taxon>Bacteria</taxon>
        <taxon>Pseudomonadati</taxon>
        <taxon>Pseudomonadota</taxon>
        <taxon>Alphaproteobacteria</taxon>
        <taxon>Hyphomicrobiales</taxon>
        <taxon>Nitrobacteraceae</taxon>
        <taxon>Bradyrhizobium</taxon>
    </lineage>
</organism>
<dbReference type="InterPro" id="IPR013096">
    <property type="entry name" value="Cupin_2"/>
</dbReference>
<dbReference type="CDD" id="cd02235">
    <property type="entry name" value="cupin_BLL4011-like"/>
    <property type="match status" value="1"/>
</dbReference>
<dbReference type="Pfam" id="PF07883">
    <property type="entry name" value="Cupin_2"/>
    <property type="match status" value="1"/>
</dbReference>
<dbReference type="EMBL" id="LT670849">
    <property type="protein sequence ID" value="SHN81780.1"/>
    <property type="molecule type" value="Genomic_DNA"/>
</dbReference>
<sequence length="142" mass="14579">MLSRRDFAGVASCALCSLTGFIASDASAQTPPTPGVTPGVTRKILSQTDGPTPGYVTLVVDIEIEPGVTIGRHTHPGIESAYMLDGGFDLPIEGQPTVAFKPGMGIVVPANTPHAGGKNGDKKSHLVSTYIVEKGKPLASPA</sequence>
<keyword evidence="4" id="KW-1185">Reference proteome</keyword>